<dbReference type="AlphaFoldDB" id="R9UP78"/>
<feature type="region of interest" description="Disordered" evidence="2">
    <location>
        <begin position="458"/>
        <end position="481"/>
    </location>
</feature>
<dbReference type="Gene3D" id="3.30.470.20">
    <property type="entry name" value="ATP-grasp fold, B domain"/>
    <property type="match status" value="1"/>
</dbReference>
<accession>R9UP78</accession>
<dbReference type="InterPro" id="IPR011761">
    <property type="entry name" value="ATP-grasp"/>
</dbReference>
<name>R9UP78_9BACL</name>
<feature type="domain" description="ATP-grasp" evidence="3">
    <location>
        <begin position="136"/>
        <end position="385"/>
    </location>
</feature>
<gene>
    <name evidence="4" type="ORF">B2K_38920</name>
</gene>
<dbReference type="SUPFAM" id="SSF56059">
    <property type="entry name" value="Glutathione synthetase ATP-binding domain-like"/>
    <property type="match status" value="1"/>
</dbReference>
<dbReference type="InterPro" id="IPR026838">
    <property type="entry name" value="YheC/D"/>
</dbReference>
<evidence type="ECO:0000313" key="5">
    <source>
        <dbReference type="Proteomes" id="UP000007392"/>
    </source>
</evidence>
<sequence length="498" mass="52977">MIQPWQVIPSPGDGRRSVGILTARTEGLPPFDNRGFYRRLIRAGRPLGLSVFVFTPHDLPEGDDVITGYRYNEAARRWERTDCPLPALVYDRCFSLSREASALYRAALRRLQAEPGVRLLGSPLPGKWDVHRHLERDGRFTALLPRTEPLTLRALAAWLQEHGEVLLKPQAGSQGRGVLHVRRGALRAGAQPSRTGEAAEAAYSVRGRDARGREVSRGFADAAALGQWLRGFVRGRRYLLQQYLQLQTEAGAAFDVRALVQKDGSGRWQLTGTAVRQAPADSVTANLHGGGTAAPAEAFLAGRFGAQRGAALHRELCRLAAELPEALEAGYGRFAELGIDFGVDRDGRLWLLEVNSKPGRSVFTLLGDARAAEAALLRPLQYAASLLPAAGRGAGHGMQRAAAAPPAAAHASLLADAPPPAAVHAPLLADAPPPAAAHASLLADAPPPAAAHASLLADASPPANRPGFRPAAARAPRPLPWIADRVTKPAAAVSSADD</sequence>
<feature type="compositionally biased region" description="Low complexity" evidence="2">
    <location>
        <begin position="458"/>
        <end position="476"/>
    </location>
</feature>
<evidence type="ECO:0000256" key="2">
    <source>
        <dbReference type="SAM" id="MobiDB-lite"/>
    </source>
</evidence>
<dbReference type="EMBL" id="CP003422">
    <property type="protein sequence ID" value="AGN70622.1"/>
    <property type="molecule type" value="Genomic_DNA"/>
</dbReference>
<dbReference type="HOGENOM" id="CLU_044334_0_0_9"/>
<proteinExistence type="predicted"/>
<dbReference type="RefSeq" id="WP_016362415.1">
    <property type="nucleotide sequence ID" value="NC_017672.3"/>
</dbReference>
<evidence type="ECO:0000313" key="4">
    <source>
        <dbReference type="EMBL" id="AGN70622.1"/>
    </source>
</evidence>
<keyword evidence="1" id="KW-0067">ATP-binding</keyword>
<evidence type="ECO:0000256" key="1">
    <source>
        <dbReference type="PROSITE-ProRule" id="PRU00409"/>
    </source>
</evidence>
<keyword evidence="1" id="KW-0547">Nucleotide-binding</keyword>
<organism evidence="4 5">
    <name type="scientific">Paenibacillus mucilaginosus K02</name>
    <dbReference type="NCBI Taxonomy" id="997761"/>
    <lineage>
        <taxon>Bacteria</taxon>
        <taxon>Bacillati</taxon>
        <taxon>Bacillota</taxon>
        <taxon>Bacilli</taxon>
        <taxon>Bacillales</taxon>
        <taxon>Paenibacillaceae</taxon>
        <taxon>Paenibacillus</taxon>
    </lineage>
</organism>
<evidence type="ECO:0000259" key="3">
    <source>
        <dbReference type="PROSITE" id="PS50975"/>
    </source>
</evidence>
<dbReference type="OrthoDB" id="7869153at2"/>
<dbReference type="Proteomes" id="UP000007392">
    <property type="component" value="Chromosome"/>
</dbReference>
<dbReference type="GO" id="GO:0046872">
    <property type="term" value="F:metal ion binding"/>
    <property type="evidence" value="ECO:0007669"/>
    <property type="project" value="InterPro"/>
</dbReference>
<reference evidence="4 5" key="1">
    <citation type="submission" date="2013-06" db="EMBL/GenBank/DDBJ databases">
        <title>Complete genome sequence of Paenibacillus mucilaginosus K02.</title>
        <authorList>
            <person name="Xiao B."/>
            <person name="Sun L."/>
            <person name="Xiao L."/>
            <person name="Lian B."/>
        </authorList>
    </citation>
    <scope>NUCLEOTIDE SEQUENCE [LARGE SCALE GENOMIC DNA]</scope>
    <source>
        <strain evidence="4 5">K02</strain>
    </source>
</reference>
<protein>
    <recommendedName>
        <fullName evidence="3">ATP-grasp domain-containing protein</fullName>
    </recommendedName>
</protein>
<dbReference type="Pfam" id="PF14398">
    <property type="entry name" value="ATPgrasp_YheCD"/>
    <property type="match status" value="1"/>
</dbReference>
<dbReference type="KEGG" id="pmw:B2K_38920"/>
<dbReference type="PROSITE" id="PS50975">
    <property type="entry name" value="ATP_GRASP"/>
    <property type="match status" value="1"/>
</dbReference>
<dbReference type="GO" id="GO:0005524">
    <property type="term" value="F:ATP binding"/>
    <property type="evidence" value="ECO:0007669"/>
    <property type="project" value="UniProtKB-UniRule"/>
</dbReference>